<dbReference type="InterPro" id="IPR041780">
    <property type="entry name" value="MPP_PrpE-like"/>
</dbReference>
<dbReference type="SUPFAM" id="SSF56300">
    <property type="entry name" value="Metallo-dependent phosphatases"/>
    <property type="match status" value="1"/>
</dbReference>
<dbReference type="Gene3D" id="3.60.21.10">
    <property type="match status" value="1"/>
</dbReference>
<protein>
    <submittedName>
        <fullName evidence="2">Diadenosine tetraphosphatase ApaH/serine/threonine PP2A family protein phosphatase</fullName>
    </submittedName>
</protein>
<feature type="domain" description="Calcineurin-like phosphoesterase" evidence="1">
    <location>
        <begin position="1"/>
        <end position="195"/>
    </location>
</feature>
<dbReference type="NCBIfam" id="NF010148">
    <property type="entry name" value="PRK13625.1"/>
    <property type="match status" value="1"/>
</dbReference>
<dbReference type="PANTHER" id="PTHR42850:SF7">
    <property type="entry name" value="BIS(5'-NUCLEOSYL)-TETRAPHOSPHATASE PRPE [ASYMMETRICAL]"/>
    <property type="match status" value="1"/>
</dbReference>
<reference evidence="2 3" key="1">
    <citation type="submission" date="2021-03" db="EMBL/GenBank/DDBJ databases">
        <title>Genomic Encyclopedia of Type Strains, Phase IV (KMG-IV): sequencing the most valuable type-strain genomes for metagenomic binning, comparative biology and taxonomic classification.</title>
        <authorList>
            <person name="Goeker M."/>
        </authorList>
    </citation>
    <scope>NUCLEOTIDE SEQUENCE [LARGE SCALE GENOMIC DNA]</scope>
    <source>
        <strain evidence="2 3">DSM 21085</strain>
    </source>
</reference>
<dbReference type="InterPro" id="IPR006186">
    <property type="entry name" value="Ser/Thr-sp_prot-phosphatase"/>
</dbReference>
<evidence type="ECO:0000259" key="1">
    <source>
        <dbReference type="Pfam" id="PF00149"/>
    </source>
</evidence>
<proteinExistence type="predicted"/>
<evidence type="ECO:0000313" key="3">
    <source>
        <dbReference type="Proteomes" id="UP001519328"/>
    </source>
</evidence>
<name>A0ABS4H8I9_9BACI</name>
<organism evidence="2 3">
    <name type="scientific">Virgibacillus litoralis</name>
    <dbReference type="NCBI Taxonomy" id="578221"/>
    <lineage>
        <taxon>Bacteria</taxon>
        <taxon>Bacillati</taxon>
        <taxon>Bacillota</taxon>
        <taxon>Bacilli</taxon>
        <taxon>Bacillales</taxon>
        <taxon>Bacillaceae</taxon>
        <taxon>Virgibacillus</taxon>
    </lineage>
</organism>
<dbReference type="InterPro" id="IPR029052">
    <property type="entry name" value="Metallo-depent_PP-like"/>
</dbReference>
<dbReference type="EMBL" id="JAGGKK010000001">
    <property type="protein sequence ID" value="MBP1947221.1"/>
    <property type="molecule type" value="Genomic_DNA"/>
</dbReference>
<gene>
    <name evidence="2" type="ORF">J2Z82_000144</name>
</gene>
<dbReference type="Proteomes" id="UP001519328">
    <property type="component" value="Unassembled WGS sequence"/>
</dbReference>
<accession>A0ABS4H8I9</accession>
<dbReference type="RefSeq" id="WP_209478874.1">
    <property type="nucleotide sequence ID" value="NZ_JAGGKK010000001.1"/>
</dbReference>
<dbReference type="Pfam" id="PF00149">
    <property type="entry name" value="Metallophos"/>
    <property type="match status" value="1"/>
</dbReference>
<dbReference type="PRINTS" id="PR00114">
    <property type="entry name" value="STPHPHTASE"/>
</dbReference>
<keyword evidence="3" id="KW-1185">Reference proteome</keyword>
<dbReference type="PANTHER" id="PTHR42850">
    <property type="entry name" value="METALLOPHOSPHOESTERASE"/>
    <property type="match status" value="1"/>
</dbReference>
<dbReference type="CDD" id="cd07423">
    <property type="entry name" value="MPP_Prp_like"/>
    <property type="match status" value="1"/>
</dbReference>
<dbReference type="InterPro" id="IPR050126">
    <property type="entry name" value="Ap4A_hydrolase"/>
</dbReference>
<dbReference type="InterPro" id="IPR004843">
    <property type="entry name" value="Calcineurin-like_PHP"/>
</dbReference>
<sequence length="246" mass="28713">MKIDVIGDVHGCMEELQELFHTLGYRYERRIFLHPDGRTPVFLGDITDRGPHSIALIKLVYDMVIVHKKARYVPGNHCNKLYRYFLGNDVKQRYGLETTVAEYTSLPKSEQQTVKEQFIELYENTPLYLEIPEVKTIVAHAGIKEEYIGRTDKRVKTFVLYGDITGKFDEDGRPIRRDWAQDYQGSYWIVYGHTPIKQPRTINKTINIDTGCVFGNMLTAFRLPEEKVVSVQSKQPLVEEKFHYFE</sequence>
<comment type="caution">
    <text evidence="2">The sequence shown here is derived from an EMBL/GenBank/DDBJ whole genome shotgun (WGS) entry which is preliminary data.</text>
</comment>
<evidence type="ECO:0000313" key="2">
    <source>
        <dbReference type="EMBL" id="MBP1947221.1"/>
    </source>
</evidence>